<dbReference type="PANTHER" id="PTHR23150:SF19">
    <property type="entry name" value="FORMYLGLYCINE-GENERATING ENZYME"/>
    <property type="match status" value="1"/>
</dbReference>
<dbReference type="Pfam" id="PF03781">
    <property type="entry name" value="FGE-sulfatase"/>
    <property type="match status" value="1"/>
</dbReference>
<comment type="caution">
    <text evidence="2">The sequence shown here is derived from an EMBL/GenBank/DDBJ whole genome shotgun (WGS) entry which is preliminary data.</text>
</comment>
<accession>A0ABT3VLU2</accession>
<evidence type="ECO:0000259" key="1">
    <source>
        <dbReference type="Pfam" id="PF03781"/>
    </source>
</evidence>
<dbReference type="Gene3D" id="3.90.1580.10">
    <property type="entry name" value="paralog of FGE (formylglycine-generating enzyme)"/>
    <property type="match status" value="1"/>
</dbReference>
<keyword evidence="3" id="KW-1185">Reference proteome</keyword>
<dbReference type="InterPro" id="IPR005532">
    <property type="entry name" value="SUMF_dom"/>
</dbReference>
<dbReference type="EMBL" id="JAPKNA010000001">
    <property type="protein sequence ID" value="MCX5463195.1"/>
    <property type="molecule type" value="Genomic_DNA"/>
</dbReference>
<protein>
    <submittedName>
        <fullName evidence="2">SUMF1/EgtB/PvdO family nonheme iron enzyme</fullName>
    </submittedName>
</protein>
<dbReference type="InterPro" id="IPR051043">
    <property type="entry name" value="Sulfatase_Mod_Factor_Kinase"/>
</dbReference>
<dbReference type="SUPFAM" id="SSF56436">
    <property type="entry name" value="C-type lectin-like"/>
    <property type="match status" value="1"/>
</dbReference>
<organism evidence="2 3">
    <name type="scientific">Alcaligenes parafaecalis</name>
    <dbReference type="NCBI Taxonomy" id="171260"/>
    <lineage>
        <taxon>Bacteria</taxon>
        <taxon>Pseudomonadati</taxon>
        <taxon>Pseudomonadota</taxon>
        <taxon>Betaproteobacteria</taxon>
        <taxon>Burkholderiales</taxon>
        <taxon>Alcaligenaceae</taxon>
        <taxon>Alcaligenes</taxon>
    </lineage>
</organism>
<dbReference type="Proteomes" id="UP001209916">
    <property type="component" value="Unassembled WGS sequence"/>
</dbReference>
<gene>
    <name evidence="2" type="ORF">OSH09_03300</name>
</gene>
<reference evidence="2 3" key="1">
    <citation type="submission" date="2022-11" db="EMBL/GenBank/DDBJ databases">
        <title>Biodiversity and phylogenetic relationships of bacteria.</title>
        <authorList>
            <person name="Machado R.A.R."/>
            <person name="Bhat A."/>
            <person name="Loulou A."/>
            <person name="Kallel S."/>
        </authorList>
    </citation>
    <scope>NUCLEOTIDE SEQUENCE [LARGE SCALE GENOMIC DNA]</scope>
    <source>
        <strain evidence="2 3">DSM 13975</strain>
    </source>
</reference>
<evidence type="ECO:0000313" key="3">
    <source>
        <dbReference type="Proteomes" id="UP001209916"/>
    </source>
</evidence>
<sequence>MRHTPVRISATLIVASVLLLLVLRSLSTSPDPGPELIQVEGGSFMAGNFQVPMRAPDGEQSVQWVAQPDQAALAPYPVEVNAFSIMKKEASNALYDRFLKQSKRPARWQPVKGDGEQPANMPYDEAEAFCVWLGEHSSLDMRLPTEAEWEYAARSRGQPLPWATDNGQWQAGRNLPTQSSEADKNNTGAFPPNPLGIQDMASGLHEWVISDPARDPAHIRIFKGGSDEANSSRNTIPTRGIVFPLSEASIEAKPELARLLGRPAGTVYVQNATARCVAPLKSNGTPPLPTAPNTILPPVFDDVVDKPQVQGATSQG</sequence>
<proteinExistence type="predicted"/>
<dbReference type="InterPro" id="IPR042095">
    <property type="entry name" value="SUMF_sf"/>
</dbReference>
<dbReference type="InterPro" id="IPR016187">
    <property type="entry name" value="CTDL_fold"/>
</dbReference>
<dbReference type="RefSeq" id="WP_266120148.1">
    <property type="nucleotide sequence ID" value="NZ_JAPKNA010000001.1"/>
</dbReference>
<dbReference type="PANTHER" id="PTHR23150">
    <property type="entry name" value="SULFATASE MODIFYING FACTOR 1, 2"/>
    <property type="match status" value="1"/>
</dbReference>
<name>A0ABT3VLU2_9BURK</name>
<evidence type="ECO:0000313" key="2">
    <source>
        <dbReference type="EMBL" id="MCX5463195.1"/>
    </source>
</evidence>
<feature type="domain" description="Sulfatase-modifying factor enzyme-like" evidence="1">
    <location>
        <begin position="34"/>
        <end position="210"/>
    </location>
</feature>